<dbReference type="OrthoDB" id="9790209at2"/>
<dbReference type="PIRSF" id="PIRSF006066">
    <property type="entry name" value="HI0050"/>
    <property type="match status" value="1"/>
</dbReference>
<dbReference type="Proteomes" id="UP000294958">
    <property type="component" value="Unassembled WGS sequence"/>
</dbReference>
<organism evidence="9 11">
    <name type="scientific">Aquamicrobium defluvii</name>
    <dbReference type="NCBI Taxonomy" id="69279"/>
    <lineage>
        <taxon>Bacteria</taxon>
        <taxon>Pseudomonadati</taxon>
        <taxon>Pseudomonadota</taxon>
        <taxon>Alphaproteobacteria</taxon>
        <taxon>Hyphomicrobiales</taxon>
        <taxon>Phyllobacteriaceae</taxon>
        <taxon>Aquamicrobium</taxon>
    </lineage>
</organism>
<evidence type="ECO:0000256" key="6">
    <source>
        <dbReference type="ARBA" id="ARBA00023136"/>
    </source>
</evidence>
<evidence type="ECO:0000313" key="12">
    <source>
        <dbReference type="Proteomes" id="UP000294958"/>
    </source>
</evidence>
<evidence type="ECO:0000256" key="1">
    <source>
        <dbReference type="ARBA" id="ARBA00004429"/>
    </source>
</evidence>
<evidence type="ECO:0000256" key="5">
    <source>
        <dbReference type="ARBA" id="ARBA00022989"/>
    </source>
</evidence>
<dbReference type="PANTHER" id="PTHR33362">
    <property type="entry name" value="SIALIC ACID TRAP TRANSPORTER PERMEASE PROTEIN SIAT-RELATED"/>
    <property type="match status" value="1"/>
</dbReference>
<feature type="transmembrane region" description="Helical" evidence="7">
    <location>
        <begin position="404"/>
        <end position="422"/>
    </location>
</feature>
<evidence type="ECO:0000313" key="9">
    <source>
        <dbReference type="EMBL" id="EXL03612.1"/>
    </source>
</evidence>
<feature type="transmembrane region" description="Helical" evidence="7">
    <location>
        <begin position="47"/>
        <end position="74"/>
    </location>
</feature>
<comment type="function">
    <text evidence="7">Part of the tripartite ATP-independent periplasmic (TRAP) transport system.</text>
</comment>
<dbReference type="GO" id="GO:0022857">
    <property type="term" value="F:transmembrane transporter activity"/>
    <property type="evidence" value="ECO:0007669"/>
    <property type="project" value="UniProtKB-UniRule"/>
</dbReference>
<dbReference type="STRING" id="69279.BG36_11410"/>
<proteinExistence type="inferred from homology"/>
<dbReference type="GO" id="GO:0005886">
    <property type="term" value="C:plasma membrane"/>
    <property type="evidence" value="ECO:0007669"/>
    <property type="project" value="UniProtKB-SubCell"/>
</dbReference>
<evidence type="ECO:0000313" key="11">
    <source>
        <dbReference type="Proteomes" id="UP000019849"/>
    </source>
</evidence>
<keyword evidence="7" id="KW-0813">Transport</keyword>
<keyword evidence="6 7" id="KW-0472">Membrane</keyword>
<comment type="similarity">
    <text evidence="7">Belongs to the TRAP transporter large permease family.</text>
</comment>
<feature type="transmembrane region" description="Helical" evidence="7">
    <location>
        <begin position="20"/>
        <end position="40"/>
    </location>
</feature>
<dbReference type="NCBIfam" id="TIGR00786">
    <property type="entry name" value="dctM"/>
    <property type="match status" value="1"/>
</dbReference>
<dbReference type="eggNOG" id="COG1593">
    <property type="taxonomic scope" value="Bacteria"/>
</dbReference>
<dbReference type="AlphaFoldDB" id="A0A011TI03"/>
<keyword evidence="4 7" id="KW-0812">Transmembrane</keyword>
<evidence type="ECO:0000256" key="2">
    <source>
        <dbReference type="ARBA" id="ARBA00022475"/>
    </source>
</evidence>
<feature type="transmembrane region" description="Helical" evidence="7">
    <location>
        <begin position="94"/>
        <end position="110"/>
    </location>
</feature>
<feature type="transmembrane region" description="Helical" evidence="7">
    <location>
        <begin position="434"/>
        <end position="453"/>
    </location>
</feature>
<keyword evidence="12" id="KW-1185">Reference proteome</keyword>
<dbReference type="HOGENOM" id="CLU_019824_4_1_5"/>
<comment type="subcellular location">
    <subcellularLocation>
        <location evidence="1 7">Cell inner membrane</location>
        <topology evidence="1 7">Multi-pass membrane protein</topology>
    </subcellularLocation>
</comment>
<evidence type="ECO:0000313" key="10">
    <source>
        <dbReference type="EMBL" id="TDR32104.1"/>
    </source>
</evidence>
<dbReference type="EMBL" id="SNZF01000029">
    <property type="protein sequence ID" value="TDR32104.1"/>
    <property type="molecule type" value="Genomic_DNA"/>
</dbReference>
<keyword evidence="3 7" id="KW-0997">Cell inner membrane</keyword>
<reference evidence="9 11" key="1">
    <citation type="submission" date="2014-02" db="EMBL/GenBank/DDBJ databases">
        <title>Aquamicrobium defluvii Genome sequencing.</title>
        <authorList>
            <person name="Wang X."/>
        </authorList>
    </citation>
    <scope>NUCLEOTIDE SEQUENCE [LARGE SCALE GENOMIC DNA]</scope>
    <source>
        <strain evidence="9 11">W13Z1</strain>
    </source>
</reference>
<reference evidence="10 12" key="2">
    <citation type="submission" date="2019-03" db="EMBL/GenBank/DDBJ databases">
        <title>Genomic Encyclopedia of Type Strains, Phase IV (KMG-IV): sequencing the most valuable type-strain genomes for metagenomic binning, comparative biology and taxonomic classification.</title>
        <authorList>
            <person name="Goeker M."/>
        </authorList>
    </citation>
    <scope>NUCLEOTIDE SEQUENCE [LARGE SCALE GENOMIC DNA]</scope>
    <source>
        <strain evidence="10 12">DSM 11603</strain>
    </source>
</reference>
<dbReference type="Proteomes" id="UP000019849">
    <property type="component" value="Unassembled WGS sequence"/>
</dbReference>
<sequence length="455" mass="48000">MTTTSSFSEPREGGQALGLYLFAAVLALLALLGALGLTSLKVSGFGALIVVLLYFRLPIILVVGVLAAGVHALFASNSDVEYLMQDMWFALDREVLLSVPMFILAGALMARGSIAKSLINCMSAFTAGLPGGLAVATTLACAVFAAISGSSIVTMLAVGSIAYPAMIRQGYDEKFSIGLIAAAGSLGIMIPPSIAMILYGIMTETSITRLFTGGIKPGLLLAGMLVLYSVAMNLRRNSGRFSASAAARSVVAGFWALMMPVILLGGIYGGYFSPTEAAAVSLLYAALVELFIYREMKLADYKKVVVESLIMLGRLLPLVAIASSLNTILDYEGVTQAWVVAIGQAIENPVLLMIAVNLLLLGVGCIMEVSSAMVVLSPLLMPIMVNAGYDPVHFGVVMTANLEIGYLTPPVGLNLVVAMVAFKKEFSEVVRSVLPFLVLMLIWLVIVCVYPAMVV</sequence>
<comment type="caution">
    <text evidence="9">The sequence shown here is derived from an EMBL/GenBank/DDBJ whole genome shotgun (WGS) entry which is preliminary data.</text>
</comment>
<gene>
    <name evidence="9" type="ORF">BG36_11410</name>
    <name evidence="10" type="ORF">DES43_12945</name>
</gene>
<evidence type="ECO:0000256" key="4">
    <source>
        <dbReference type="ARBA" id="ARBA00022692"/>
    </source>
</evidence>
<keyword evidence="2" id="KW-1003">Cell membrane</keyword>
<feature type="transmembrane region" description="Helical" evidence="7">
    <location>
        <begin position="246"/>
        <end position="271"/>
    </location>
</feature>
<dbReference type="InterPro" id="IPR010656">
    <property type="entry name" value="DctM"/>
</dbReference>
<evidence type="ECO:0000256" key="3">
    <source>
        <dbReference type="ARBA" id="ARBA00022519"/>
    </source>
</evidence>
<dbReference type="PANTHER" id="PTHR33362:SF5">
    <property type="entry name" value="C4-DICARBOXYLATE TRAP TRANSPORTER LARGE PERMEASE PROTEIN DCTM"/>
    <property type="match status" value="1"/>
</dbReference>
<feature type="transmembrane region" description="Helical" evidence="7">
    <location>
        <begin position="142"/>
        <end position="163"/>
    </location>
</feature>
<dbReference type="EMBL" id="JENY01000024">
    <property type="protein sequence ID" value="EXL03612.1"/>
    <property type="molecule type" value="Genomic_DNA"/>
</dbReference>
<feature type="transmembrane region" description="Helical" evidence="7">
    <location>
        <begin position="175"/>
        <end position="202"/>
    </location>
</feature>
<feature type="transmembrane region" description="Helical" evidence="7">
    <location>
        <begin position="214"/>
        <end position="234"/>
    </location>
</feature>
<feature type="domain" description="TRAP C4-dicarboxylate transport system permease DctM subunit" evidence="8">
    <location>
        <begin position="48"/>
        <end position="453"/>
    </location>
</feature>
<protein>
    <recommendedName>
        <fullName evidence="7">TRAP transporter large permease protein</fullName>
    </recommendedName>
</protein>
<dbReference type="InterPro" id="IPR004681">
    <property type="entry name" value="TRAP_DctM"/>
</dbReference>
<dbReference type="Pfam" id="PF06808">
    <property type="entry name" value="DctM"/>
    <property type="match status" value="1"/>
</dbReference>
<evidence type="ECO:0000259" key="8">
    <source>
        <dbReference type="Pfam" id="PF06808"/>
    </source>
</evidence>
<evidence type="ECO:0000256" key="7">
    <source>
        <dbReference type="RuleBase" id="RU369079"/>
    </source>
</evidence>
<feature type="transmembrane region" description="Helical" evidence="7">
    <location>
        <begin position="277"/>
        <end position="293"/>
    </location>
</feature>
<comment type="caution">
    <text evidence="7">Lacks conserved residue(s) required for the propagation of feature annotation.</text>
</comment>
<name>A0A011TI03_9HYPH</name>
<accession>A0A011TI03</accession>
<dbReference type="PATRIC" id="fig|69279.3.peg.3372"/>
<dbReference type="RefSeq" id="WP_084496548.1">
    <property type="nucleotide sequence ID" value="NZ_KK073896.1"/>
</dbReference>
<comment type="subunit">
    <text evidence="7">The complex comprises the extracytoplasmic solute receptor protein and the two transmembrane proteins.</text>
</comment>
<keyword evidence="5 7" id="KW-1133">Transmembrane helix</keyword>